<comment type="subcellular location">
    <subcellularLocation>
        <location evidence="1">Cell membrane</location>
        <topology evidence="1">Multi-pass membrane protein</topology>
    </subcellularLocation>
</comment>
<feature type="transmembrane region" description="Helical" evidence="7">
    <location>
        <begin position="334"/>
        <end position="360"/>
    </location>
</feature>
<feature type="transmembrane region" description="Helical" evidence="7">
    <location>
        <begin position="219"/>
        <end position="240"/>
    </location>
</feature>
<dbReference type="GO" id="GO:0005886">
    <property type="term" value="C:plasma membrane"/>
    <property type="evidence" value="ECO:0007669"/>
    <property type="project" value="UniProtKB-SubCell"/>
</dbReference>
<reference evidence="8 9" key="1">
    <citation type="submission" date="2019-06" db="EMBL/GenBank/DDBJ databases">
        <title>Description of Kitasatospora acidophila sp. nov. isolated from pine grove soil, and reclassification of Streptomyces novaecaesareae to Kitasatospora novaeceasareae comb. nov.</title>
        <authorList>
            <person name="Kim M.J."/>
        </authorList>
    </citation>
    <scope>NUCLEOTIDE SEQUENCE [LARGE SCALE GENOMIC DNA]</scope>
    <source>
        <strain evidence="8 9">MMS16-CNU292</strain>
    </source>
</reference>
<evidence type="ECO:0000256" key="2">
    <source>
        <dbReference type="ARBA" id="ARBA00022475"/>
    </source>
</evidence>
<feature type="transmembrane region" description="Helical" evidence="7">
    <location>
        <begin position="81"/>
        <end position="107"/>
    </location>
</feature>
<protein>
    <submittedName>
        <fullName evidence="8">Lipopolysaccharide biosynthesis protein</fullName>
    </submittedName>
</protein>
<dbReference type="PANTHER" id="PTHR30250:SF11">
    <property type="entry name" value="O-ANTIGEN TRANSPORTER-RELATED"/>
    <property type="match status" value="1"/>
</dbReference>
<evidence type="ECO:0000256" key="6">
    <source>
        <dbReference type="SAM" id="MobiDB-lite"/>
    </source>
</evidence>
<evidence type="ECO:0000256" key="3">
    <source>
        <dbReference type="ARBA" id="ARBA00022692"/>
    </source>
</evidence>
<keyword evidence="5 7" id="KW-0472">Membrane</keyword>
<organism evidence="8 9">
    <name type="scientific">Kitasatospora acidiphila</name>
    <dbReference type="NCBI Taxonomy" id="2567942"/>
    <lineage>
        <taxon>Bacteria</taxon>
        <taxon>Bacillati</taxon>
        <taxon>Actinomycetota</taxon>
        <taxon>Actinomycetes</taxon>
        <taxon>Kitasatosporales</taxon>
        <taxon>Streptomycetaceae</taxon>
        <taxon>Kitasatospora</taxon>
    </lineage>
</organism>
<feature type="transmembrane region" description="Helical" evidence="7">
    <location>
        <begin position="261"/>
        <end position="282"/>
    </location>
</feature>
<proteinExistence type="predicted"/>
<evidence type="ECO:0000313" key="9">
    <source>
        <dbReference type="Proteomes" id="UP000319103"/>
    </source>
</evidence>
<dbReference type="OrthoDB" id="139907at2"/>
<feature type="transmembrane region" description="Helical" evidence="7">
    <location>
        <begin position="428"/>
        <end position="449"/>
    </location>
</feature>
<evidence type="ECO:0000256" key="4">
    <source>
        <dbReference type="ARBA" id="ARBA00022989"/>
    </source>
</evidence>
<evidence type="ECO:0000256" key="5">
    <source>
        <dbReference type="ARBA" id="ARBA00023136"/>
    </source>
</evidence>
<evidence type="ECO:0000313" key="8">
    <source>
        <dbReference type="EMBL" id="TQF06365.1"/>
    </source>
</evidence>
<keyword evidence="3 7" id="KW-0812">Transmembrane</keyword>
<accession>A0A540WBE9</accession>
<feature type="transmembrane region" description="Helical" evidence="7">
    <location>
        <begin position="119"/>
        <end position="141"/>
    </location>
</feature>
<dbReference type="RefSeq" id="WP_141636797.1">
    <property type="nucleotide sequence ID" value="NZ_VIGB01000003.1"/>
</dbReference>
<comment type="caution">
    <text evidence="8">The sequence shown here is derived from an EMBL/GenBank/DDBJ whole genome shotgun (WGS) entry which is preliminary data.</text>
</comment>
<gene>
    <name evidence="8" type="ORF">E6W39_34345</name>
</gene>
<evidence type="ECO:0000256" key="1">
    <source>
        <dbReference type="ARBA" id="ARBA00004651"/>
    </source>
</evidence>
<feature type="compositionally biased region" description="Basic and acidic residues" evidence="6">
    <location>
        <begin position="31"/>
        <end position="42"/>
    </location>
</feature>
<feature type="region of interest" description="Disordered" evidence="6">
    <location>
        <begin position="1"/>
        <end position="42"/>
    </location>
</feature>
<dbReference type="AlphaFoldDB" id="A0A540WBE9"/>
<evidence type="ECO:0000256" key="7">
    <source>
        <dbReference type="SAM" id="Phobius"/>
    </source>
</evidence>
<feature type="transmembrane region" description="Helical" evidence="7">
    <location>
        <begin position="297"/>
        <end position="322"/>
    </location>
</feature>
<dbReference type="InterPro" id="IPR050833">
    <property type="entry name" value="Poly_Biosynth_Transport"/>
</dbReference>
<dbReference type="Proteomes" id="UP000319103">
    <property type="component" value="Unassembled WGS sequence"/>
</dbReference>
<keyword evidence="4 7" id="KW-1133">Transmembrane helix</keyword>
<name>A0A540WBE9_9ACTN</name>
<feature type="transmembrane region" description="Helical" evidence="7">
    <location>
        <begin position="161"/>
        <end position="183"/>
    </location>
</feature>
<sequence length="461" mass="46899">MATAEAPLPEASLPSAQPSADEPATDGSSIGERHTGKPSDRGALRSLTVNSLGIMATTVVNAGLGYGYWTLAARIMPSTEVGLGSAATSALVIISLVVHLGAGVGLIARLPQRATAEQWRLTVVATLAATTGGTLLVAAVAELPLGLLVAPLGPLTRDPWFALWFVLGAAGWTGSGVLDYLFIAERRAGLMLVRNTATAVAKLGGLAVVAVAVPEAGAMGLLLTWSLSGLLGTGAGLLLCHRRVRPLGRVPLRAAGAELVLLARPALGHHAISVAGLVPTYLLPVAVTARLGASANAAFYITWMIGSAIFMISPAVSSALFAEGSHQRGGLRRIALRSLGVTVASIAVPAGVLCAIGHPVLGIFGAGYRQGYGLLVVLVLSAFPDAVSNVAVATLRVRGLLNRAAALNAVIAAVAVAGTWFSTPPLGILGAGVSWLGAQLVGALAVLVFHRRLLPPKDRND</sequence>
<keyword evidence="2" id="KW-1003">Cell membrane</keyword>
<keyword evidence="9" id="KW-1185">Reference proteome</keyword>
<feature type="transmembrane region" description="Helical" evidence="7">
    <location>
        <begin position="47"/>
        <end position="69"/>
    </location>
</feature>
<feature type="transmembrane region" description="Helical" evidence="7">
    <location>
        <begin position="195"/>
        <end position="213"/>
    </location>
</feature>
<dbReference type="PANTHER" id="PTHR30250">
    <property type="entry name" value="PST FAMILY PREDICTED COLANIC ACID TRANSPORTER"/>
    <property type="match status" value="1"/>
</dbReference>
<dbReference type="EMBL" id="VIGB01000003">
    <property type="protein sequence ID" value="TQF06365.1"/>
    <property type="molecule type" value="Genomic_DNA"/>
</dbReference>
<feature type="transmembrane region" description="Helical" evidence="7">
    <location>
        <begin position="372"/>
        <end position="392"/>
    </location>
</feature>
<feature type="transmembrane region" description="Helical" evidence="7">
    <location>
        <begin position="404"/>
        <end position="422"/>
    </location>
</feature>